<comment type="caution">
    <text evidence="2">The sequence shown here is derived from an EMBL/GenBank/DDBJ whole genome shotgun (WGS) entry which is preliminary data.</text>
</comment>
<dbReference type="Pfam" id="PF13304">
    <property type="entry name" value="AAA_21"/>
    <property type="match status" value="1"/>
</dbReference>
<dbReference type="CDD" id="cd00267">
    <property type="entry name" value="ABC_ATPase"/>
    <property type="match status" value="1"/>
</dbReference>
<dbReference type="RefSeq" id="WP_077306606.1">
    <property type="nucleotide sequence ID" value="NZ_CP016090.1"/>
</dbReference>
<dbReference type="InterPro" id="IPR003959">
    <property type="entry name" value="ATPase_AAA_core"/>
</dbReference>
<accession>A0A9Q5CYX8</accession>
<dbReference type="InterPro" id="IPR027417">
    <property type="entry name" value="P-loop_NTPase"/>
</dbReference>
<dbReference type="EMBL" id="JABSXK010000001">
    <property type="protein sequence ID" value="NRV12006.1"/>
    <property type="molecule type" value="Genomic_DNA"/>
</dbReference>
<name>A0A9Q5CYX8_CLOBE</name>
<dbReference type="Proteomes" id="UP000821656">
    <property type="component" value="Unassembled WGS sequence"/>
</dbReference>
<gene>
    <name evidence="2" type="ORF">DFH45_004969</name>
</gene>
<dbReference type="InterPro" id="IPR051396">
    <property type="entry name" value="Bact_Antivir_Def_Nuclease"/>
</dbReference>
<proteinExistence type="predicted"/>
<organism evidence="2 3">
    <name type="scientific">Clostridium beijerinckii</name>
    <name type="common">Clostridium MP</name>
    <dbReference type="NCBI Taxonomy" id="1520"/>
    <lineage>
        <taxon>Bacteria</taxon>
        <taxon>Bacillati</taxon>
        <taxon>Bacillota</taxon>
        <taxon>Clostridia</taxon>
        <taxon>Eubacteriales</taxon>
        <taxon>Clostridiaceae</taxon>
        <taxon>Clostridium</taxon>
    </lineage>
</organism>
<evidence type="ECO:0000259" key="1">
    <source>
        <dbReference type="Pfam" id="PF13304"/>
    </source>
</evidence>
<dbReference type="GO" id="GO:0006302">
    <property type="term" value="P:double-strand break repair"/>
    <property type="evidence" value="ECO:0007669"/>
    <property type="project" value="InterPro"/>
</dbReference>
<sequence length="322" mass="37960">MYIKNIDVKNFTVFENLNMKFCKGINVFIGENGTGKTHLMKMMYAPLSVKYDKSMMRFWEDIFTHNTDVETVPHYFRRNKNKEFIINIDFDNAQSYCNNDGNFSSAYYDIDSVFIPAKEMLSHSKGFLALERERHIPFDRTLIDIISKSELGKSKRLDDLNMKILNHISNIIEGEVIYENDTFYILKNNGLKIEFSMEAEGIRKIGVLWQLIRNGLINNKSILFWDEPEANINPKFIPDLVEILIKLQTIGVQIFVTTHDYILSKYFDVKRSDNDEIMYFSLYRTDNGVEYECSTKLDNLKHNQIRDTFIQLYEDEIERAME</sequence>
<dbReference type="GO" id="GO:0016887">
    <property type="term" value="F:ATP hydrolysis activity"/>
    <property type="evidence" value="ECO:0007669"/>
    <property type="project" value="InterPro"/>
</dbReference>
<dbReference type="AlphaFoldDB" id="A0A9Q5CYX8"/>
<dbReference type="Gene3D" id="3.40.50.300">
    <property type="entry name" value="P-loop containing nucleotide triphosphate hydrolases"/>
    <property type="match status" value="2"/>
</dbReference>
<evidence type="ECO:0000313" key="2">
    <source>
        <dbReference type="EMBL" id="NRV12006.1"/>
    </source>
</evidence>
<dbReference type="PANTHER" id="PTHR43581:SF4">
    <property type="entry name" value="ATP_GTP PHOSPHATASE"/>
    <property type="match status" value="1"/>
</dbReference>
<dbReference type="PANTHER" id="PTHR43581">
    <property type="entry name" value="ATP/GTP PHOSPHATASE"/>
    <property type="match status" value="1"/>
</dbReference>
<dbReference type="SUPFAM" id="SSF52540">
    <property type="entry name" value="P-loop containing nucleoside triphosphate hydrolases"/>
    <property type="match status" value="1"/>
</dbReference>
<reference evidence="2" key="1">
    <citation type="submission" date="2020-05" db="EMBL/GenBank/DDBJ databases">
        <title>Genomic insights into acetone-butanol-ethanol (ABE) fermentation by sequencing solventogenic clostridia strains.</title>
        <authorList>
            <person name="Brown S."/>
        </authorList>
    </citation>
    <scope>NUCLEOTIDE SEQUENCE</scope>
    <source>
        <strain evidence="2">DJ126</strain>
    </source>
</reference>
<evidence type="ECO:0000313" key="3">
    <source>
        <dbReference type="Proteomes" id="UP000821656"/>
    </source>
</evidence>
<protein>
    <submittedName>
        <fullName evidence="2">AAA15 family ATPase/GTPase</fullName>
    </submittedName>
</protein>
<feature type="domain" description="ATPase AAA-type core" evidence="1">
    <location>
        <begin position="130"/>
        <end position="262"/>
    </location>
</feature>
<dbReference type="GO" id="GO:0005524">
    <property type="term" value="F:ATP binding"/>
    <property type="evidence" value="ECO:0007669"/>
    <property type="project" value="InterPro"/>
</dbReference>